<organism evidence="2 3">
    <name type="scientific">Frankia alni (strain DSM 45986 / CECT 9034 / ACN14a)</name>
    <dbReference type="NCBI Taxonomy" id="326424"/>
    <lineage>
        <taxon>Bacteria</taxon>
        <taxon>Bacillati</taxon>
        <taxon>Actinomycetota</taxon>
        <taxon>Actinomycetes</taxon>
        <taxon>Frankiales</taxon>
        <taxon>Frankiaceae</taxon>
        <taxon>Frankia</taxon>
    </lineage>
</organism>
<dbReference type="AlphaFoldDB" id="Q0RFC2"/>
<dbReference type="EMBL" id="CT573213">
    <property type="protein sequence ID" value="CAJ63824.1"/>
    <property type="molecule type" value="Genomic_DNA"/>
</dbReference>
<gene>
    <name evidence="2" type="ordered locus">FRAAL5184</name>
</gene>
<reference evidence="2 3" key="1">
    <citation type="journal article" date="2007" name="Genome Res.">
        <title>Genome characteristics of facultatively symbiotic Frankia sp. strains reflect host range and host plant biogeography.</title>
        <authorList>
            <person name="Normand P."/>
            <person name="Lapierre P."/>
            <person name="Tisa L.S."/>
            <person name="Gogarten J.P."/>
            <person name="Alloisio N."/>
            <person name="Bagnarol E."/>
            <person name="Bassi C.A."/>
            <person name="Berry A.M."/>
            <person name="Bickhart D.M."/>
            <person name="Choisne N."/>
            <person name="Couloux A."/>
            <person name="Cournoyer B."/>
            <person name="Cruveiller S."/>
            <person name="Daubin V."/>
            <person name="Demange N."/>
            <person name="Francino M.P."/>
            <person name="Goltsman E."/>
            <person name="Huang Y."/>
            <person name="Kopp O.R."/>
            <person name="Labarre L."/>
            <person name="Lapidus A."/>
            <person name="Lavire C."/>
            <person name="Marechal J."/>
            <person name="Martinez M."/>
            <person name="Mastronunzio J.E."/>
            <person name="Mullin B.C."/>
            <person name="Niemann J."/>
            <person name="Pujic P."/>
            <person name="Rawnsley T."/>
            <person name="Rouy Z."/>
            <person name="Schenowitz C."/>
            <person name="Sellstedt A."/>
            <person name="Tavares F."/>
            <person name="Tomkins J.P."/>
            <person name="Vallenet D."/>
            <person name="Valverde C."/>
            <person name="Wall L.G."/>
            <person name="Wang Y."/>
            <person name="Medigue C."/>
            <person name="Benson D.R."/>
        </authorList>
    </citation>
    <scope>NUCLEOTIDE SEQUENCE [LARGE SCALE GENOMIC DNA]</scope>
    <source>
        <strain evidence="3">DSM 45986 / CECT 9034 / ACN14a</strain>
    </source>
</reference>
<name>Q0RFC2_FRAAA</name>
<feature type="region of interest" description="Disordered" evidence="1">
    <location>
        <begin position="54"/>
        <end position="77"/>
    </location>
</feature>
<evidence type="ECO:0000313" key="3">
    <source>
        <dbReference type="Proteomes" id="UP000000657"/>
    </source>
</evidence>
<dbReference type="KEGG" id="fal:FRAAL5184"/>
<dbReference type="HOGENOM" id="CLU_2632874_0_0_11"/>
<dbReference type="STRING" id="326424.FRAAL5184"/>
<accession>Q0RFC2</accession>
<evidence type="ECO:0000256" key="1">
    <source>
        <dbReference type="SAM" id="MobiDB-lite"/>
    </source>
</evidence>
<evidence type="ECO:0000313" key="2">
    <source>
        <dbReference type="EMBL" id="CAJ63824.1"/>
    </source>
</evidence>
<dbReference type="Proteomes" id="UP000000657">
    <property type="component" value="Chromosome"/>
</dbReference>
<protein>
    <submittedName>
        <fullName evidence="2">Uncharacterized protein</fullName>
    </submittedName>
</protein>
<proteinExistence type="predicted"/>
<sequence length="77" mass="8277">MREADRVSIENLPAEIRDALARLDTLDVVATSAHVEVFEEMNRRLADALADLDGSGGGAAAEVDRAQPRPGPVRPVR</sequence>
<keyword evidence="3" id="KW-1185">Reference proteome</keyword>